<protein>
    <submittedName>
        <fullName evidence="2">Uncharacterized protein</fullName>
    </submittedName>
</protein>
<dbReference type="AlphaFoldDB" id="A0A0F9CBM7"/>
<dbReference type="EMBL" id="LAZR01033913">
    <property type="protein sequence ID" value="KKL46773.1"/>
    <property type="molecule type" value="Genomic_DNA"/>
</dbReference>
<feature type="non-terminal residue" evidence="2">
    <location>
        <position position="172"/>
    </location>
</feature>
<accession>A0A0F9CBM7</accession>
<evidence type="ECO:0000313" key="2">
    <source>
        <dbReference type="EMBL" id="KKL46773.1"/>
    </source>
</evidence>
<sequence>MIPALAIIILALAWLAIETRCLRVRLLAGPAATRIEAPPPAMLRIKHGVGLWSVARSYAVGWLEVYDGMTYKPGRNGNGKWHARTADVKLYRSTGVRVDARCPKCQDRYSSRYNVLAAGRVSTYTETVGNSTVTFTVCDDCLPKLRAEIERSQCAKPSKPRPDVAEPRSPIR</sequence>
<comment type="caution">
    <text evidence="2">The sequence shown here is derived from an EMBL/GenBank/DDBJ whole genome shotgun (WGS) entry which is preliminary data.</text>
</comment>
<gene>
    <name evidence="2" type="ORF">LCGC14_2342240</name>
</gene>
<proteinExistence type="predicted"/>
<organism evidence="2">
    <name type="scientific">marine sediment metagenome</name>
    <dbReference type="NCBI Taxonomy" id="412755"/>
    <lineage>
        <taxon>unclassified sequences</taxon>
        <taxon>metagenomes</taxon>
        <taxon>ecological metagenomes</taxon>
    </lineage>
</organism>
<feature type="region of interest" description="Disordered" evidence="1">
    <location>
        <begin position="152"/>
        <end position="172"/>
    </location>
</feature>
<name>A0A0F9CBM7_9ZZZZ</name>
<reference evidence="2" key="1">
    <citation type="journal article" date="2015" name="Nature">
        <title>Complex archaea that bridge the gap between prokaryotes and eukaryotes.</title>
        <authorList>
            <person name="Spang A."/>
            <person name="Saw J.H."/>
            <person name="Jorgensen S.L."/>
            <person name="Zaremba-Niedzwiedzka K."/>
            <person name="Martijn J."/>
            <person name="Lind A.E."/>
            <person name="van Eijk R."/>
            <person name="Schleper C."/>
            <person name="Guy L."/>
            <person name="Ettema T.J."/>
        </authorList>
    </citation>
    <scope>NUCLEOTIDE SEQUENCE</scope>
</reference>
<evidence type="ECO:0000256" key="1">
    <source>
        <dbReference type="SAM" id="MobiDB-lite"/>
    </source>
</evidence>